<comment type="caution">
    <text evidence="2">The sequence shown here is derived from an EMBL/GenBank/DDBJ whole genome shotgun (WGS) entry which is preliminary data.</text>
</comment>
<organism evidence="2 3">
    <name type="scientific">Symbiodinium microadriaticum</name>
    <name type="common">Dinoflagellate</name>
    <name type="synonym">Zooxanthella microadriatica</name>
    <dbReference type="NCBI Taxonomy" id="2951"/>
    <lineage>
        <taxon>Eukaryota</taxon>
        <taxon>Sar</taxon>
        <taxon>Alveolata</taxon>
        <taxon>Dinophyceae</taxon>
        <taxon>Suessiales</taxon>
        <taxon>Symbiodiniaceae</taxon>
        <taxon>Symbiodinium</taxon>
    </lineage>
</organism>
<dbReference type="EMBL" id="LSRX01001491">
    <property type="protein sequence ID" value="OLP79384.1"/>
    <property type="molecule type" value="Genomic_DNA"/>
</dbReference>
<feature type="compositionally biased region" description="Basic and acidic residues" evidence="1">
    <location>
        <begin position="29"/>
        <end position="45"/>
    </location>
</feature>
<dbReference type="AlphaFoldDB" id="A0A1Q9C8Z1"/>
<gene>
    <name evidence="2" type="ORF">AK812_SmicGene40333</name>
</gene>
<name>A0A1Q9C8Z1_SYMMI</name>
<feature type="region of interest" description="Disordered" evidence="1">
    <location>
        <begin position="1"/>
        <end position="57"/>
    </location>
</feature>
<feature type="region of interest" description="Disordered" evidence="1">
    <location>
        <begin position="276"/>
        <end position="299"/>
    </location>
</feature>
<evidence type="ECO:0000313" key="2">
    <source>
        <dbReference type="EMBL" id="OLP79384.1"/>
    </source>
</evidence>
<keyword evidence="3" id="KW-1185">Reference proteome</keyword>
<accession>A0A1Q9C8Z1</accession>
<proteinExistence type="predicted"/>
<evidence type="ECO:0000256" key="1">
    <source>
        <dbReference type="SAM" id="MobiDB-lite"/>
    </source>
</evidence>
<protein>
    <submittedName>
        <fullName evidence="2">Uncharacterized protein</fullName>
    </submittedName>
</protein>
<dbReference type="Proteomes" id="UP000186817">
    <property type="component" value="Unassembled WGS sequence"/>
</dbReference>
<sequence length="447" mass="48421">MRSSTPAAAIPLDFIPLTLGEEDTSMEPPPKRAKEASPTECKATEESTGGTPAAREPLVGKMTSTSTSTSEAQGYQLPWTAIPKFIPGSTDVTEYSKKLQFLAAMWPKDSIALLAPRAALLCEGSAFKKVSSLPPDKLKSSDDSGVKLLVATLGGSWGRTDVEVKYDTFERAIYGTVQKSDETNDSYLARHDIHFEELLALGVSLPEIRAYILLRQSSLSPEDRKKIVVEMGGSLDFKKVCASIRLLGSRFFADLQGHKGTNKTKTYDAHMVEEAGPEDTERAYQASASAAPPAPVEEPEGDLDAEYVEAMVAAEDQDALQIQAFEEELEGFFQDTPELQEALVSYLEARSRLLAKRKARGFWPIASGQKGAKGGKGFKGKGKGKNAREQLLMRISKSNCRICATTTVAEVTGSATGEHLDDEIHTQLPAEAVSLAEAYVQWGSSMD</sequence>
<evidence type="ECO:0000313" key="3">
    <source>
        <dbReference type="Proteomes" id="UP000186817"/>
    </source>
</evidence>
<dbReference type="OrthoDB" id="425152at2759"/>
<reference evidence="2 3" key="1">
    <citation type="submission" date="2016-02" db="EMBL/GenBank/DDBJ databases">
        <title>Genome analysis of coral dinoflagellate symbionts highlights evolutionary adaptations to a symbiotic lifestyle.</title>
        <authorList>
            <person name="Aranda M."/>
            <person name="Li Y."/>
            <person name="Liew Y.J."/>
            <person name="Baumgarten S."/>
            <person name="Simakov O."/>
            <person name="Wilson M."/>
            <person name="Piel J."/>
            <person name="Ashoor H."/>
            <person name="Bougouffa S."/>
            <person name="Bajic V.B."/>
            <person name="Ryu T."/>
            <person name="Ravasi T."/>
            <person name="Bayer T."/>
            <person name="Micklem G."/>
            <person name="Kim H."/>
            <person name="Bhak J."/>
            <person name="Lajeunesse T.C."/>
            <person name="Voolstra C.R."/>
        </authorList>
    </citation>
    <scope>NUCLEOTIDE SEQUENCE [LARGE SCALE GENOMIC DNA]</scope>
    <source>
        <strain evidence="2 3">CCMP2467</strain>
    </source>
</reference>